<comment type="caution">
    <text evidence="1">The sequence shown here is derived from an EMBL/GenBank/DDBJ whole genome shotgun (WGS) entry which is preliminary data.</text>
</comment>
<sequence>MCSLALLRPDGDQAISKLERLGYPREEIVRQLKDPQSHLCSLTKR</sequence>
<reference evidence="1 2" key="1">
    <citation type="submission" date="2016-02" db="EMBL/GenBank/DDBJ databases">
        <title>Genome analysis of coral dinoflagellate symbionts highlights evolutionary adaptations to a symbiotic lifestyle.</title>
        <authorList>
            <person name="Aranda M."/>
            <person name="Li Y."/>
            <person name="Liew Y.J."/>
            <person name="Baumgarten S."/>
            <person name="Simakov O."/>
            <person name="Wilson M."/>
            <person name="Piel J."/>
            <person name="Ashoor H."/>
            <person name="Bougouffa S."/>
            <person name="Bajic V.B."/>
            <person name="Ryu T."/>
            <person name="Ravasi T."/>
            <person name="Bayer T."/>
            <person name="Micklem G."/>
            <person name="Kim H."/>
            <person name="Bhak J."/>
            <person name="Lajeunesse T.C."/>
            <person name="Voolstra C.R."/>
        </authorList>
    </citation>
    <scope>NUCLEOTIDE SEQUENCE [LARGE SCALE GENOMIC DNA]</scope>
    <source>
        <strain evidence="1 2">CCMP2467</strain>
    </source>
</reference>
<dbReference type="AlphaFoldDB" id="A0A1Q8ZK42"/>
<evidence type="ECO:0008006" key="3">
    <source>
        <dbReference type="Google" id="ProtNLM"/>
    </source>
</evidence>
<protein>
    <recommendedName>
        <fullName evidence="3">UBA domain-containing protein</fullName>
    </recommendedName>
</protein>
<dbReference type="EMBL" id="LSRX01009337">
    <property type="protein sequence ID" value="OLP23048.1"/>
    <property type="molecule type" value="Genomic_DNA"/>
</dbReference>
<dbReference type="Proteomes" id="UP000186817">
    <property type="component" value="Unassembled WGS sequence"/>
</dbReference>
<evidence type="ECO:0000313" key="1">
    <source>
        <dbReference type="EMBL" id="OLP23048.1"/>
    </source>
</evidence>
<proteinExistence type="predicted"/>
<keyword evidence="2" id="KW-1185">Reference proteome</keyword>
<feature type="non-terminal residue" evidence="1">
    <location>
        <position position="45"/>
    </location>
</feature>
<gene>
    <name evidence="1" type="ORF">AK812_SmicGene48947</name>
</gene>
<accession>A0A1Q8ZK42</accession>
<name>A0A1Q8ZK42_SYMMI</name>
<evidence type="ECO:0000313" key="2">
    <source>
        <dbReference type="Proteomes" id="UP000186817"/>
    </source>
</evidence>
<organism evidence="1 2">
    <name type="scientific">Symbiodinium microadriaticum</name>
    <name type="common">Dinoflagellate</name>
    <name type="synonym">Zooxanthella microadriatica</name>
    <dbReference type="NCBI Taxonomy" id="2951"/>
    <lineage>
        <taxon>Eukaryota</taxon>
        <taxon>Sar</taxon>
        <taxon>Alveolata</taxon>
        <taxon>Dinophyceae</taxon>
        <taxon>Suessiales</taxon>
        <taxon>Symbiodiniaceae</taxon>
        <taxon>Symbiodinium</taxon>
    </lineage>
</organism>